<evidence type="ECO:0000256" key="8">
    <source>
        <dbReference type="SAM" id="Phobius"/>
    </source>
</evidence>
<comment type="similarity">
    <text evidence="2">Belongs to the ABC transporter superfamily. ABCC family. Conjugate transporter (TC 3.A.1.208) subfamily.</text>
</comment>
<keyword evidence="6 8" id="KW-1133">Transmembrane helix</keyword>
<evidence type="ECO:0000256" key="7">
    <source>
        <dbReference type="ARBA" id="ARBA00023136"/>
    </source>
</evidence>
<dbReference type="InterPro" id="IPR036640">
    <property type="entry name" value="ABC1_TM_sf"/>
</dbReference>
<evidence type="ECO:0000256" key="2">
    <source>
        <dbReference type="ARBA" id="ARBA00009726"/>
    </source>
</evidence>
<feature type="transmembrane region" description="Helical" evidence="8">
    <location>
        <begin position="136"/>
        <end position="154"/>
    </location>
</feature>
<evidence type="ECO:0000256" key="1">
    <source>
        <dbReference type="ARBA" id="ARBA00004141"/>
    </source>
</evidence>
<name>A0A8D8EVB9_CULPI</name>
<feature type="transmembrane region" description="Helical" evidence="8">
    <location>
        <begin position="284"/>
        <end position="305"/>
    </location>
</feature>
<feature type="transmembrane region" description="Helical" evidence="8">
    <location>
        <begin position="56"/>
        <end position="78"/>
    </location>
</feature>
<dbReference type="EMBL" id="HBUE01011445">
    <property type="protein sequence ID" value="CAG6448616.1"/>
    <property type="molecule type" value="Transcribed_RNA"/>
</dbReference>
<keyword evidence="5" id="KW-0067">ATP-binding</keyword>
<dbReference type="PANTHER" id="PTHR24223:SF456">
    <property type="entry name" value="MULTIDRUG RESISTANCE-ASSOCIATED PROTEIN LETHAL(2)03659"/>
    <property type="match status" value="1"/>
</dbReference>
<evidence type="ECO:0000256" key="5">
    <source>
        <dbReference type="ARBA" id="ARBA00022840"/>
    </source>
</evidence>
<dbReference type="PANTHER" id="PTHR24223">
    <property type="entry name" value="ATP-BINDING CASSETTE SUB-FAMILY C"/>
    <property type="match status" value="1"/>
</dbReference>
<comment type="subcellular location">
    <subcellularLocation>
        <location evidence="1">Membrane</location>
        <topology evidence="1">Multi-pass membrane protein</topology>
    </subcellularLocation>
</comment>
<keyword evidence="4" id="KW-0547">Nucleotide-binding</keyword>
<organism evidence="9">
    <name type="scientific">Culex pipiens</name>
    <name type="common">House mosquito</name>
    <dbReference type="NCBI Taxonomy" id="7175"/>
    <lineage>
        <taxon>Eukaryota</taxon>
        <taxon>Metazoa</taxon>
        <taxon>Ecdysozoa</taxon>
        <taxon>Arthropoda</taxon>
        <taxon>Hexapoda</taxon>
        <taxon>Insecta</taxon>
        <taxon>Pterygota</taxon>
        <taxon>Neoptera</taxon>
        <taxon>Endopterygota</taxon>
        <taxon>Diptera</taxon>
        <taxon>Nematocera</taxon>
        <taxon>Culicoidea</taxon>
        <taxon>Culicidae</taxon>
        <taxon>Culicinae</taxon>
        <taxon>Culicini</taxon>
        <taxon>Culex</taxon>
        <taxon>Culex</taxon>
    </lineage>
</organism>
<evidence type="ECO:0000256" key="3">
    <source>
        <dbReference type="ARBA" id="ARBA00022692"/>
    </source>
</evidence>
<evidence type="ECO:0000313" key="9">
    <source>
        <dbReference type="EMBL" id="CAG6448616.1"/>
    </source>
</evidence>
<accession>A0A8D8EVB9</accession>
<dbReference type="AlphaFoldDB" id="A0A8D8EVB9"/>
<proteinExistence type="inferred from homology"/>
<evidence type="ECO:0000256" key="6">
    <source>
        <dbReference type="ARBA" id="ARBA00022989"/>
    </source>
</evidence>
<feature type="transmembrane region" description="Helical" evidence="8">
    <location>
        <begin position="247"/>
        <end position="272"/>
    </location>
</feature>
<dbReference type="GO" id="GO:0005524">
    <property type="term" value="F:ATP binding"/>
    <property type="evidence" value="ECO:0007669"/>
    <property type="project" value="UniProtKB-KW"/>
</dbReference>
<dbReference type="Gene3D" id="1.20.1560.10">
    <property type="entry name" value="ABC transporter type 1, transmembrane domain"/>
    <property type="match status" value="1"/>
</dbReference>
<keyword evidence="7 8" id="KW-0472">Membrane</keyword>
<keyword evidence="3 8" id="KW-0812">Transmembrane</keyword>
<reference evidence="9" key="1">
    <citation type="submission" date="2021-05" db="EMBL/GenBank/DDBJ databases">
        <authorList>
            <person name="Alioto T."/>
            <person name="Alioto T."/>
            <person name="Gomez Garrido J."/>
        </authorList>
    </citation>
    <scope>NUCLEOTIDE SEQUENCE</scope>
</reference>
<evidence type="ECO:0000256" key="4">
    <source>
        <dbReference type="ARBA" id="ARBA00022741"/>
    </source>
</evidence>
<dbReference type="GO" id="GO:0016020">
    <property type="term" value="C:membrane"/>
    <property type="evidence" value="ECO:0007669"/>
    <property type="project" value="UniProtKB-SubCell"/>
</dbReference>
<protein>
    <submittedName>
        <fullName evidence="9">ABC transporter C family member 14</fullName>
    </submittedName>
</protein>
<dbReference type="GO" id="GO:0042626">
    <property type="term" value="F:ATPase-coupled transmembrane transporter activity"/>
    <property type="evidence" value="ECO:0007669"/>
    <property type="project" value="TreeGrafter"/>
</dbReference>
<dbReference type="InterPro" id="IPR050173">
    <property type="entry name" value="ABC_transporter_C-like"/>
</dbReference>
<dbReference type="SUPFAM" id="SSF90123">
    <property type="entry name" value="ABC transporter transmembrane region"/>
    <property type="match status" value="1"/>
</dbReference>
<sequence length="371" mass="41880">MALFDVYLARFFRRETFLESVTYLPQHVLLWALLVSEIRYIRKHSFGKSCRHTKDLLLLFAKSVLNLVVLVLAISNFGRPATPLATRIIEALSYIITLTLLHLGEHYNVRDQTFLLCFWTLDLLINSIRMVEQSSIESMVFGGIMLTLVLLIAYSSVISSCHSNSTVPPNLIRSVFFSWFNDINRAIHRSTDELGTLNDDMQAATLMRSFRGVTVSRGQYESVAIGEEASPTLISIRSMLRPFLRDLITTGVNRLVLTVLFFVCPFLLGQILRQDRSTELETHSQVISIFIVSLLIAALNGQYLYDAQKIGLKIKSALMTMVYEKSLKLTSSNPADVTLLTLDSSRFIDLLPNVHMIWSGPLIIVASIVGW</sequence>